<sequence length="122" mass="13397">MKATVVTAGVRHQSILLLLLYTCSTWFRISILDNLLSGGNVGSSVLSSSKATLKDTTRTRSLAACADRYFAVARLFRRFSSLLSAGTWAERVSVCPQGRLDSRWSGLSITPLPSDWKDAEEK</sequence>
<reference evidence="1 2" key="1">
    <citation type="submission" date="2019-03" db="EMBL/GenBank/DDBJ databases">
        <title>First draft genome of Liparis tanakae, snailfish: a comprehensive survey of snailfish specific genes.</title>
        <authorList>
            <person name="Kim W."/>
            <person name="Song I."/>
            <person name="Jeong J.-H."/>
            <person name="Kim D."/>
            <person name="Kim S."/>
            <person name="Ryu S."/>
            <person name="Song J.Y."/>
            <person name="Lee S.K."/>
        </authorList>
    </citation>
    <scope>NUCLEOTIDE SEQUENCE [LARGE SCALE GENOMIC DNA]</scope>
    <source>
        <tissue evidence="1">Muscle</tissue>
    </source>
</reference>
<keyword evidence="2" id="KW-1185">Reference proteome</keyword>
<accession>A0A4Z2GJT2</accession>
<name>A0A4Z2GJT2_9TELE</name>
<protein>
    <submittedName>
        <fullName evidence="1">Uncharacterized protein</fullName>
    </submittedName>
</protein>
<evidence type="ECO:0000313" key="2">
    <source>
        <dbReference type="Proteomes" id="UP000314294"/>
    </source>
</evidence>
<dbReference type="EMBL" id="SRLO01000514">
    <property type="protein sequence ID" value="TNN53515.1"/>
    <property type="molecule type" value="Genomic_DNA"/>
</dbReference>
<organism evidence="1 2">
    <name type="scientific">Liparis tanakae</name>
    <name type="common">Tanaka's snailfish</name>
    <dbReference type="NCBI Taxonomy" id="230148"/>
    <lineage>
        <taxon>Eukaryota</taxon>
        <taxon>Metazoa</taxon>
        <taxon>Chordata</taxon>
        <taxon>Craniata</taxon>
        <taxon>Vertebrata</taxon>
        <taxon>Euteleostomi</taxon>
        <taxon>Actinopterygii</taxon>
        <taxon>Neopterygii</taxon>
        <taxon>Teleostei</taxon>
        <taxon>Neoteleostei</taxon>
        <taxon>Acanthomorphata</taxon>
        <taxon>Eupercaria</taxon>
        <taxon>Perciformes</taxon>
        <taxon>Cottioidei</taxon>
        <taxon>Cottales</taxon>
        <taxon>Liparidae</taxon>
        <taxon>Liparis</taxon>
    </lineage>
</organism>
<comment type="caution">
    <text evidence="1">The sequence shown here is derived from an EMBL/GenBank/DDBJ whole genome shotgun (WGS) entry which is preliminary data.</text>
</comment>
<proteinExistence type="predicted"/>
<dbReference type="AlphaFoldDB" id="A0A4Z2GJT2"/>
<gene>
    <name evidence="1" type="ORF">EYF80_036288</name>
</gene>
<evidence type="ECO:0000313" key="1">
    <source>
        <dbReference type="EMBL" id="TNN53515.1"/>
    </source>
</evidence>
<dbReference type="Proteomes" id="UP000314294">
    <property type="component" value="Unassembled WGS sequence"/>
</dbReference>